<dbReference type="EMBL" id="JACHLK010000021">
    <property type="protein sequence ID" value="MBB6563667.1"/>
    <property type="molecule type" value="Genomic_DNA"/>
</dbReference>
<accession>A0A7X0PKI3</accession>
<comment type="caution">
    <text evidence="1">The sequence shown here is derived from an EMBL/GenBank/DDBJ whole genome shotgun (WGS) entry which is preliminary data.</text>
</comment>
<dbReference type="AlphaFoldDB" id="A0A7X0PKI3"/>
<dbReference type="RefSeq" id="WP_184864931.1">
    <property type="nucleotide sequence ID" value="NZ_JACHLK010000021.1"/>
</dbReference>
<protein>
    <submittedName>
        <fullName evidence="1">Uncharacterized protein</fullName>
    </submittedName>
</protein>
<dbReference type="Proteomes" id="UP000575083">
    <property type="component" value="Unassembled WGS sequence"/>
</dbReference>
<sequence>MNILIPIEITDAMIKSGTSVAEPDTAAGEVAWVASGTYALGDERLSEHAIFECVKAHNGSAVLPRLDAKNWLRKRASNRYAPFDYYLSTRGQGTGSVTYVLQPGFFRAVDVRGLVGDRIKITARDAPGGAVTKEIDQDLFEQPLGLYELLFMPLTKRTDASLRDIPISPTAEVTITVSGGAGASVGIGKLSVGIWQSLIGQDKFGGVESGPRARPKSYTYRKFNDDGTFERVQRGSATNVDFSVTLETSEASAASAILTQILDTPVVVEASKLPRFGWLNTVGIVTGDLQTINHALARASISVEGFI</sequence>
<evidence type="ECO:0000313" key="2">
    <source>
        <dbReference type="Proteomes" id="UP000575083"/>
    </source>
</evidence>
<reference evidence="1 2" key="1">
    <citation type="submission" date="2020-08" db="EMBL/GenBank/DDBJ databases">
        <title>Functional genomics of gut bacteria from endangered species of beetles.</title>
        <authorList>
            <person name="Carlos-Shanley C."/>
        </authorList>
    </citation>
    <scope>NUCLEOTIDE SEQUENCE [LARGE SCALE GENOMIC DNA]</scope>
    <source>
        <strain evidence="1 2">S00198</strain>
    </source>
</reference>
<proteinExistence type="predicted"/>
<name>A0A7X0PKI3_9BURK</name>
<evidence type="ECO:0000313" key="1">
    <source>
        <dbReference type="EMBL" id="MBB6563667.1"/>
    </source>
</evidence>
<keyword evidence="2" id="KW-1185">Reference proteome</keyword>
<organism evidence="1 2">
    <name type="scientific">Acidovorax soli</name>
    <dbReference type="NCBI Taxonomy" id="592050"/>
    <lineage>
        <taxon>Bacteria</taxon>
        <taxon>Pseudomonadati</taxon>
        <taxon>Pseudomonadota</taxon>
        <taxon>Betaproteobacteria</taxon>
        <taxon>Burkholderiales</taxon>
        <taxon>Comamonadaceae</taxon>
        <taxon>Acidovorax</taxon>
    </lineage>
</organism>
<gene>
    <name evidence="1" type="ORF">HNP48_006391</name>
</gene>